<accession>A0A6J5LPJ6</accession>
<gene>
    <name evidence="1" type="ORF">UFOVP275_25</name>
</gene>
<sequence length="172" mass="17505">MSTQLVGGGTTNLDALSVGGATTLFSTPSITTAQSMVRLNTVNGYGSTNTAIRRFTNVVTNQGSDITYTDSATLGAAFTINTNGVYAISYSDSLNTAAAYGISLNSNQMTTAFGAITVADKLAACIITSSSNVIPVSVTVYLPAGSVVRPHASLDITGTAAAQTTFTITRVA</sequence>
<dbReference type="EMBL" id="LR796290">
    <property type="protein sequence ID" value="CAB4134856.1"/>
    <property type="molecule type" value="Genomic_DNA"/>
</dbReference>
<protein>
    <submittedName>
        <fullName evidence="1">Uncharacterized protein</fullName>
    </submittedName>
</protein>
<organism evidence="1">
    <name type="scientific">uncultured Caudovirales phage</name>
    <dbReference type="NCBI Taxonomy" id="2100421"/>
    <lineage>
        <taxon>Viruses</taxon>
        <taxon>Duplodnaviria</taxon>
        <taxon>Heunggongvirae</taxon>
        <taxon>Uroviricota</taxon>
        <taxon>Caudoviricetes</taxon>
        <taxon>Peduoviridae</taxon>
        <taxon>Maltschvirus</taxon>
        <taxon>Maltschvirus maltsch</taxon>
    </lineage>
</organism>
<reference evidence="1" key="1">
    <citation type="submission" date="2020-04" db="EMBL/GenBank/DDBJ databases">
        <authorList>
            <person name="Chiriac C."/>
            <person name="Salcher M."/>
            <person name="Ghai R."/>
            <person name="Kavagutti S V."/>
        </authorList>
    </citation>
    <scope>NUCLEOTIDE SEQUENCE</scope>
</reference>
<proteinExistence type="predicted"/>
<name>A0A6J5LPJ6_9CAUD</name>
<evidence type="ECO:0000313" key="1">
    <source>
        <dbReference type="EMBL" id="CAB4134856.1"/>
    </source>
</evidence>